<dbReference type="InterPro" id="IPR026741">
    <property type="entry name" value="SNO"/>
</dbReference>
<comment type="similarity">
    <text evidence="1">Belongs to the SBNO family.</text>
</comment>
<evidence type="ECO:0000259" key="3">
    <source>
        <dbReference type="Pfam" id="PF13872"/>
    </source>
</evidence>
<gene>
    <name evidence="4" type="ORF">LX81_03035</name>
</gene>
<feature type="domain" description="Strawberry notch AAA" evidence="3">
    <location>
        <begin position="385"/>
        <end position="707"/>
    </location>
</feature>
<dbReference type="GO" id="GO:0006355">
    <property type="term" value="P:regulation of DNA-templated transcription"/>
    <property type="evidence" value="ECO:0007669"/>
    <property type="project" value="InterPro"/>
</dbReference>
<keyword evidence="5" id="KW-1185">Reference proteome</keyword>
<dbReference type="Gene3D" id="3.40.50.300">
    <property type="entry name" value="P-loop containing nucleotide triphosphate hydrolases"/>
    <property type="match status" value="1"/>
</dbReference>
<dbReference type="PANTHER" id="PTHR12706:SF30">
    <property type="entry name" value="PROTEIN STRAWBERRY NOTCH-RELATED"/>
    <property type="match status" value="1"/>
</dbReference>
<dbReference type="Pfam" id="PF13872">
    <property type="entry name" value="AAA_34"/>
    <property type="match status" value="1"/>
</dbReference>
<dbReference type="Proteomes" id="UP000248916">
    <property type="component" value="Unassembled WGS sequence"/>
</dbReference>
<dbReference type="OrthoDB" id="270332at2"/>
<comment type="caution">
    <text evidence="4">The sequence shown here is derived from an EMBL/GenBank/DDBJ whole genome shotgun (WGS) entry which is preliminary data.</text>
</comment>
<sequence length="1406" mass="151223">MNRPAIDQLLPRLARDLHTGGLTSASLAAQLTQATGGTDAAGAWTWRHAYDLVQSAAILVDRDLPLASDPAARLAMLTAGAGARPTETRRSETQVRLQQFSTPLPYAYVAAFAAGVRPGDVVLEPSAGTGALAHMAARAGGKLVLNEIDPFRALLLQAVFSAPLSAHDGEHIDDLLDRRHVADVVLMNPPFSSSASRAADPTIALRHAVSAAKRLAPGGRLVAILPMAACADRQPALWRRLASLVTPRLHLGLPGIVYRKMGTNVETALLVADVTGGDPVGDVTIPRRQMGLAAALDVIRDELPARPPRVDRAPLPVRPAAAVRPASAPARRAATMPAASRAVTRAPTVAPVAYVERPTPGENAAVSDIYAAYAPQRIEITGAKPHPTPLVESVAMAAVVPPMPTAQPTLPSQLVAEGALSEAQLEAIIMANDAHEHDLPGRFVVKDDWTAIEPAPEGEGVAFRQGYFIGDGTGCGKGREAAGLIMSGWLSGRTRAVWLSKSKTLIEDAIRDWTDLGGSPTDIQSIDRWTPDETITLGRGILFMTYATLRSVGKTGRTRLEQLVEWAGEDFEGVIAFDEAHAMQNAAGSSEGRGTAPSQQGIAGLRLQIALPRARVLYISATGATNVSNLAYAVRLGLWGPGEAYPFTTREDFVAAMEAGGVAAMEVVARDLKAMGPYLARALSFSGVEYDILEHRLSDDERRVYDTFASAFRTIHQNLRKALEATGIVDVESGTSASAAKASALSRFESMKQRFFGHILNGFKAQTIIDAIEADLADGWAPVIQLVSTGESHLDRAIEGLEAGDDLTEAHLTPKEVVVHWLDTAFPIHAQQLVEIEGTIVTQPLLDADGNRVVSREAEALRDAALMELYTVAPIPSVLDRLVWHFGEERLAEVTGRSKRTIRTANGSLKVVPRSGSANTSEAGAFMAGSKEILLFTDAGGTGRSYHAALTAANQRRRRHYLVEPGWRADAAIQGLGRTHRSAQACPPWFRVVTSDVHGEKRFTSTIARRLDTLGALTRGQRQTGSQNMFRASDNLESPIARRALVSHYKELVSDSCEAMTYEEFEDWTALKLLAHDGALLEDLPPIQRYLNRLLALPIQMQNDLFAAFSRKIEAQTEAARVAGTLDIGIETLRADRIVVTAEEDIWTCPKSGSVTRTVTLEAETAVYIPSGEAVLSDYGRYDRPMRNAASGKVAFISKRPSQIFDDETFAEVREMRRPGGKTTVAEEAFASSHWEPCDEADFVTLWDAEADELPKVRAETIVLLTGLLLPIWKMIPSNSQRIWRVKPEDGISRIGRAISPDEALVLKGRFRGDGATAPDEMIAAAMTGEAKVEIGRGLTLRARRVAGAKRLELEGWAPSQVPALKAAGCFSEIIAHQLRVFVPVGEDAKDVIARIGGGHAAAQAG</sequence>
<dbReference type="RefSeq" id="WP_111538119.1">
    <property type="nucleotide sequence ID" value="NZ_QKZL01000015.1"/>
</dbReference>
<keyword evidence="4" id="KW-0808">Transferase</keyword>
<dbReference type="SUPFAM" id="SSF52540">
    <property type="entry name" value="P-loop containing nucleoside triphosphate hydrolases"/>
    <property type="match status" value="1"/>
</dbReference>
<accession>A0A2W7NM34</accession>
<dbReference type="PANTHER" id="PTHR12706">
    <property type="entry name" value="STRAWBERRY NOTCH-RELATED"/>
    <property type="match status" value="1"/>
</dbReference>
<dbReference type="GO" id="GO:0008168">
    <property type="term" value="F:methyltransferase activity"/>
    <property type="evidence" value="ECO:0007669"/>
    <property type="project" value="UniProtKB-KW"/>
</dbReference>
<dbReference type="EMBL" id="QKZL01000015">
    <property type="protein sequence ID" value="PZX14236.1"/>
    <property type="molecule type" value="Genomic_DNA"/>
</dbReference>
<dbReference type="GO" id="GO:0032259">
    <property type="term" value="P:methylation"/>
    <property type="evidence" value="ECO:0007669"/>
    <property type="project" value="UniProtKB-KW"/>
</dbReference>
<dbReference type="Gene3D" id="3.40.50.150">
    <property type="entry name" value="Vaccinia Virus protein VP39"/>
    <property type="match status" value="1"/>
</dbReference>
<proteinExistence type="inferred from homology"/>
<organism evidence="4 5">
    <name type="scientific">Palleronia aestuarii</name>
    <dbReference type="NCBI Taxonomy" id="568105"/>
    <lineage>
        <taxon>Bacteria</taxon>
        <taxon>Pseudomonadati</taxon>
        <taxon>Pseudomonadota</taxon>
        <taxon>Alphaproteobacteria</taxon>
        <taxon>Rhodobacterales</taxon>
        <taxon>Roseobacteraceae</taxon>
        <taxon>Palleronia</taxon>
    </lineage>
</organism>
<dbReference type="InterPro" id="IPR027417">
    <property type="entry name" value="P-loop_NTPase"/>
</dbReference>
<feature type="domain" description="Strawberry notch helicase C" evidence="2">
    <location>
        <begin position="878"/>
        <end position="1132"/>
    </location>
</feature>
<evidence type="ECO:0000313" key="5">
    <source>
        <dbReference type="Proteomes" id="UP000248916"/>
    </source>
</evidence>
<name>A0A2W7NM34_9RHOB</name>
<dbReference type="Pfam" id="PF13871">
    <property type="entry name" value="Helicase_C_4"/>
    <property type="match status" value="1"/>
</dbReference>
<dbReference type="InterPro" id="IPR039187">
    <property type="entry name" value="SNO_AAA"/>
</dbReference>
<reference evidence="4 5" key="1">
    <citation type="submission" date="2018-06" db="EMBL/GenBank/DDBJ databases">
        <title>Genomic Encyclopedia of Archaeal and Bacterial Type Strains, Phase II (KMG-II): from individual species to whole genera.</title>
        <authorList>
            <person name="Goeker M."/>
        </authorList>
    </citation>
    <scope>NUCLEOTIDE SEQUENCE [LARGE SCALE GENOMIC DNA]</scope>
    <source>
        <strain evidence="4 5">DSM 22009</strain>
    </source>
</reference>
<dbReference type="PRINTS" id="PR00507">
    <property type="entry name" value="N12N6MTFRASE"/>
</dbReference>
<keyword evidence="4" id="KW-0489">Methyltransferase</keyword>
<evidence type="ECO:0000313" key="4">
    <source>
        <dbReference type="EMBL" id="PZX14236.1"/>
    </source>
</evidence>
<protein>
    <submittedName>
        <fullName evidence="4">Putative RNA methylase</fullName>
    </submittedName>
</protein>
<dbReference type="InterPro" id="IPR026937">
    <property type="entry name" value="SBNO_Helicase_C_dom"/>
</dbReference>
<evidence type="ECO:0000256" key="1">
    <source>
        <dbReference type="ARBA" id="ARBA00006992"/>
    </source>
</evidence>
<dbReference type="SUPFAM" id="SSF53335">
    <property type="entry name" value="S-adenosyl-L-methionine-dependent methyltransferases"/>
    <property type="match status" value="1"/>
</dbReference>
<dbReference type="CDD" id="cd02440">
    <property type="entry name" value="AdoMet_MTases"/>
    <property type="match status" value="1"/>
</dbReference>
<dbReference type="InterPro" id="IPR029063">
    <property type="entry name" value="SAM-dependent_MTases_sf"/>
</dbReference>
<evidence type="ECO:0000259" key="2">
    <source>
        <dbReference type="Pfam" id="PF13871"/>
    </source>
</evidence>